<evidence type="ECO:0000256" key="1">
    <source>
        <dbReference type="ARBA" id="ARBA00005715"/>
    </source>
</evidence>
<dbReference type="eggNOG" id="COG3395">
    <property type="taxonomic scope" value="Bacteria"/>
</dbReference>
<dbReference type="InterPro" id="IPR031475">
    <property type="entry name" value="NBD_C"/>
</dbReference>
<comment type="similarity">
    <text evidence="1">Belongs to the four-carbon acid sugar kinase family.</text>
</comment>
<dbReference type="Pfam" id="PF17042">
    <property type="entry name" value="NBD_C"/>
    <property type="match status" value="1"/>
</dbReference>
<sequence length="403" mass="43550">MQTYLIIADDFTGANDTGLQLVRRGFPTRVQIGRPKLLAPQYSLVLDTESRNLAPGKAREVVRSSLADLDSSAFTVFMKKIDSTLRGNIVDEVVEVATCLHADLIVVATAFPDMGRICMDSVVSVHGKPLKETEHGKDPHKPVTEDNLYTLFSSSKKVVSLDLETVRARSWPSIEEGVVVCDATTNEDLNHIAAWALSLSQKVLFVGSAGLGEALVTQYHPSNPVLGLIASLSEVTRKQVLYAQSRGISTVSVGVCDLLEKKGLHSHAERVRLLLSQNKDVLLLASSVLEHADYEDSLKLGIQMGLTESQVGNAVRLALSTIAKDVIESHALGGLFLTGGDTAFGILELLQISEVEIIGEVLLGLPLLEVVGTKYEKLRLVTKAGAFGNDDAIAYSLRVLREV</sequence>
<dbReference type="GO" id="GO:0005524">
    <property type="term" value="F:ATP binding"/>
    <property type="evidence" value="ECO:0007669"/>
    <property type="project" value="UniProtKB-KW"/>
</dbReference>
<evidence type="ECO:0000256" key="6">
    <source>
        <dbReference type="ARBA" id="ARBA00023277"/>
    </source>
</evidence>
<dbReference type="InterPro" id="IPR037051">
    <property type="entry name" value="4-carb_acid_sugar_kinase_N_sf"/>
</dbReference>
<dbReference type="KEGG" id="sbu:SpiBuddy_1631"/>
<dbReference type="Pfam" id="PF07005">
    <property type="entry name" value="SBD_N"/>
    <property type="match status" value="1"/>
</dbReference>
<gene>
    <name evidence="9" type="ordered locus">SpiBuddy_1631</name>
</gene>
<evidence type="ECO:0000259" key="7">
    <source>
        <dbReference type="Pfam" id="PF07005"/>
    </source>
</evidence>
<evidence type="ECO:0000256" key="5">
    <source>
        <dbReference type="ARBA" id="ARBA00022840"/>
    </source>
</evidence>
<evidence type="ECO:0000256" key="2">
    <source>
        <dbReference type="ARBA" id="ARBA00022679"/>
    </source>
</evidence>
<keyword evidence="4" id="KW-0418">Kinase</keyword>
<dbReference type="Gene3D" id="3.40.50.10840">
    <property type="entry name" value="Putative sugar-binding, N-terminal domain"/>
    <property type="match status" value="1"/>
</dbReference>
<evidence type="ECO:0000256" key="3">
    <source>
        <dbReference type="ARBA" id="ARBA00022741"/>
    </source>
</evidence>
<dbReference type="InterPro" id="IPR042213">
    <property type="entry name" value="NBD_C_sf"/>
</dbReference>
<dbReference type="HOGENOM" id="CLU_029424_0_1_12"/>
<dbReference type="Gene3D" id="3.40.980.20">
    <property type="entry name" value="Four-carbon acid sugar kinase, nucleotide binding domain"/>
    <property type="match status" value="1"/>
</dbReference>
<keyword evidence="5" id="KW-0067">ATP-binding</keyword>
<keyword evidence="3" id="KW-0547">Nucleotide-binding</keyword>
<reference evidence="10" key="1">
    <citation type="submission" date="2011-02" db="EMBL/GenBank/DDBJ databases">
        <title>Complete sequence of Spirochaeta sp. Buddy.</title>
        <authorList>
            <person name="Lucas S."/>
            <person name="Copeland A."/>
            <person name="Lapidus A."/>
            <person name="Cheng J.-F."/>
            <person name="Goodwin L."/>
            <person name="Pitluck S."/>
            <person name="Zeytun A."/>
            <person name="Detter J.C."/>
            <person name="Han C."/>
            <person name="Tapia R."/>
            <person name="Land M."/>
            <person name="Hauser L."/>
            <person name="Kyrpides N."/>
            <person name="Ivanova N."/>
            <person name="Mikhailova N."/>
            <person name="Pagani I."/>
            <person name="Ritalahti K.M."/>
            <person name="Loeffler F.E."/>
            <person name="Woyke T."/>
        </authorList>
    </citation>
    <scope>NUCLEOTIDE SEQUENCE [LARGE SCALE GENOMIC DNA]</scope>
    <source>
        <strain evidence="10">ATCC BAA-1886 / DSM 22777 / Buddy</strain>
    </source>
</reference>
<dbReference type="RefSeq" id="WP_013607306.1">
    <property type="nucleotide sequence ID" value="NC_015152.1"/>
</dbReference>
<dbReference type="STRING" id="158189.SpiBuddy_1631"/>
<name>F0RW99_SPHGB</name>
<organism evidence="9 10">
    <name type="scientific">Sphaerochaeta globosa (strain ATCC BAA-1886 / DSM 22777 / Buddy)</name>
    <name type="common">Spirochaeta sp. (strain Buddy)</name>
    <dbReference type="NCBI Taxonomy" id="158189"/>
    <lineage>
        <taxon>Bacteria</taxon>
        <taxon>Pseudomonadati</taxon>
        <taxon>Spirochaetota</taxon>
        <taxon>Spirochaetia</taxon>
        <taxon>Spirochaetales</taxon>
        <taxon>Sphaerochaetaceae</taxon>
        <taxon>Sphaerochaeta</taxon>
    </lineage>
</organism>
<dbReference type="Proteomes" id="UP000008466">
    <property type="component" value="Chromosome"/>
</dbReference>
<keyword evidence="10" id="KW-1185">Reference proteome</keyword>
<evidence type="ECO:0000313" key="9">
    <source>
        <dbReference type="EMBL" id="ADY13456.1"/>
    </source>
</evidence>
<evidence type="ECO:0000256" key="4">
    <source>
        <dbReference type="ARBA" id="ARBA00022777"/>
    </source>
</evidence>
<keyword evidence="6" id="KW-0119">Carbohydrate metabolism</keyword>
<accession>F0RW99</accession>
<feature type="domain" description="Four-carbon acid sugar kinase N-terminal" evidence="7">
    <location>
        <begin position="5"/>
        <end position="215"/>
    </location>
</feature>
<dbReference type="SUPFAM" id="SSF142764">
    <property type="entry name" value="YgbK-like"/>
    <property type="match status" value="1"/>
</dbReference>
<keyword evidence="2" id="KW-0808">Transferase</keyword>
<dbReference type="AlphaFoldDB" id="F0RW99"/>
<dbReference type="EMBL" id="CP002541">
    <property type="protein sequence ID" value="ADY13456.1"/>
    <property type="molecule type" value="Genomic_DNA"/>
</dbReference>
<dbReference type="InterPro" id="IPR010737">
    <property type="entry name" value="4-carb_acid_sugar_kinase_N"/>
</dbReference>
<proteinExistence type="inferred from homology"/>
<evidence type="ECO:0000259" key="8">
    <source>
        <dbReference type="Pfam" id="PF17042"/>
    </source>
</evidence>
<feature type="domain" description="Four-carbon acid sugar kinase nucleotide binding" evidence="8">
    <location>
        <begin position="227"/>
        <end position="393"/>
    </location>
</feature>
<evidence type="ECO:0000313" key="10">
    <source>
        <dbReference type="Proteomes" id="UP000008466"/>
    </source>
</evidence>
<protein>
    <submittedName>
        <fullName evidence="9">Type III effector Hrp-dependent outer</fullName>
    </submittedName>
</protein>
<dbReference type="GO" id="GO:0016301">
    <property type="term" value="F:kinase activity"/>
    <property type="evidence" value="ECO:0007669"/>
    <property type="project" value="UniProtKB-KW"/>
</dbReference>